<sequence length="73" mass="8507">MNWHNFTCLQVKCFQQTSVLLQEQLYSIGKWPERQSDRWNVRIPNNTIPEAEPMLLFRILASIVFANGAAMNP</sequence>
<accession>A0ABQ0TQL0</accession>
<dbReference type="EMBL" id="BJON01000014">
    <property type="protein sequence ID" value="GED69804.1"/>
    <property type="molecule type" value="Genomic_DNA"/>
</dbReference>
<reference evidence="1 2" key="1">
    <citation type="submission" date="2019-06" db="EMBL/GenBank/DDBJ databases">
        <title>Whole genome shotgun sequence of Brevibacillus reuszeri NBRC 15719.</title>
        <authorList>
            <person name="Hosoyama A."/>
            <person name="Uohara A."/>
            <person name="Ohji S."/>
            <person name="Ichikawa N."/>
        </authorList>
    </citation>
    <scope>NUCLEOTIDE SEQUENCE [LARGE SCALE GENOMIC DNA]</scope>
    <source>
        <strain evidence="1 2">NBRC 15719</strain>
    </source>
</reference>
<name>A0ABQ0TQL0_9BACL</name>
<evidence type="ECO:0000313" key="2">
    <source>
        <dbReference type="Proteomes" id="UP000319578"/>
    </source>
</evidence>
<proteinExistence type="predicted"/>
<comment type="caution">
    <text evidence="1">The sequence shown here is derived from an EMBL/GenBank/DDBJ whole genome shotgun (WGS) entry which is preliminary data.</text>
</comment>
<dbReference type="RefSeq" id="WP_049739741.1">
    <property type="nucleotide sequence ID" value="NZ_BJON01000014.1"/>
</dbReference>
<dbReference type="Proteomes" id="UP000319578">
    <property type="component" value="Unassembled WGS sequence"/>
</dbReference>
<protein>
    <submittedName>
        <fullName evidence="1">Uncharacterized protein</fullName>
    </submittedName>
</protein>
<keyword evidence="2" id="KW-1185">Reference proteome</keyword>
<gene>
    <name evidence="1" type="ORF">BRE01_35060</name>
</gene>
<evidence type="ECO:0000313" key="1">
    <source>
        <dbReference type="EMBL" id="GED69804.1"/>
    </source>
</evidence>
<organism evidence="1 2">
    <name type="scientific">Brevibacillus reuszeri</name>
    <dbReference type="NCBI Taxonomy" id="54915"/>
    <lineage>
        <taxon>Bacteria</taxon>
        <taxon>Bacillati</taxon>
        <taxon>Bacillota</taxon>
        <taxon>Bacilli</taxon>
        <taxon>Bacillales</taxon>
        <taxon>Paenibacillaceae</taxon>
        <taxon>Brevibacillus</taxon>
    </lineage>
</organism>